<evidence type="ECO:0000313" key="2">
    <source>
        <dbReference type="EMBL" id="EOA86000.1"/>
    </source>
</evidence>
<dbReference type="HOGENOM" id="CLU_2456188_0_0_1"/>
<keyword evidence="1" id="KW-0175">Coiled coil</keyword>
<reference evidence="2 3" key="2">
    <citation type="journal article" date="2013" name="PLoS Genet.">
        <title>Comparative genome structure, secondary metabolite, and effector coding capacity across Cochliobolus pathogens.</title>
        <authorList>
            <person name="Condon B.J."/>
            <person name="Leng Y."/>
            <person name="Wu D."/>
            <person name="Bushley K.E."/>
            <person name="Ohm R.A."/>
            <person name="Otillar R."/>
            <person name="Martin J."/>
            <person name="Schackwitz W."/>
            <person name="Grimwood J."/>
            <person name="MohdZainudin N."/>
            <person name="Xue C."/>
            <person name="Wang R."/>
            <person name="Manning V.A."/>
            <person name="Dhillon B."/>
            <person name="Tu Z.J."/>
            <person name="Steffenson B.J."/>
            <person name="Salamov A."/>
            <person name="Sun H."/>
            <person name="Lowry S."/>
            <person name="LaButti K."/>
            <person name="Han J."/>
            <person name="Copeland A."/>
            <person name="Lindquist E."/>
            <person name="Barry K."/>
            <person name="Schmutz J."/>
            <person name="Baker S.E."/>
            <person name="Ciuffetti L.M."/>
            <person name="Grigoriev I.V."/>
            <person name="Zhong S."/>
            <person name="Turgeon B.G."/>
        </authorList>
    </citation>
    <scope>NUCLEOTIDE SEQUENCE [LARGE SCALE GENOMIC DNA]</scope>
    <source>
        <strain evidence="3">28A</strain>
    </source>
</reference>
<dbReference type="OrthoDB" id="3943416at2759"/>
<dbReference type="EMBL" id="KB908615">
    <property type="protein sequence ID" value="EOA86000.1"/>
    <property type="molecule type" value="Genomic_DNA"/>
</dbReference>
<proteinExistence type="predicted"/>
<evidence type="ECO:0000256" key="1">
    <source>
        <dbReference type="SAM" id="Coils"/>
    </source>
</evidence>
<keyword evidence="3" id="KW-1185">Reference proteome</keyword>
<dbReference type="Proteomes" id="UP000016935">
    <property type="component" value="Unassembled WGS sequence"/>
</dbReference>
<evidence type="ECO:0000313" key="3">
    <source>
        <dbReference type="Proteomes" id="UP000016935"/>
    </source>
</evidence>
<gene>
    <name evidence="2" type="ORF">SETTUDRAFT_169376</name>
</gene>
<name>R0ILR2_EXST2</name>
<feature type="coiled-coil region" evidence="1">
    <location>
        <begin position="18"/>
        <end position="49"/>
    </location>
</feature>
<organism evidence="2 3">
    <name type="scientific">Exserohilum turcicum (strain 28A)</name>
    <name type="common">Northern leaf blight fungus</name>
    <name type="synonym">Setosphaeria turcica</name>
    <dbReference type="NCBI Taxonomy" id="671987"/>
    <lineage>
        <taxon>Eukaryota</taxon>
        <taxon>Fungi</taxon>
        <taxon>Dikarya</taxon>
        <taxon>Ascomycota</taxon>
        <taxon>Pezizomycotina</taxon>
        <taxon>Dothideomycetes</taxon>
        <taxon>Pleosporomycetidae</taxon>
        <taxon>Pleosporales</taxon>
        <taxon>Pleosporineae</taxon>
        <taxon>Pleosporaceae</taxon>
        <taxon>Exserohilum</taxon>
    </lineage>
</organism>
<accession>R0ILR2</accession>
<reference evidence="2 3" key="1">
    <citation type="journal article" date="2012" name="PLoS Pathog.">
        <title>Diverse lifestyles and strategies of plant pathogenesis encoded in the genomes of eighteen Dothideomycetes fungi.</title>
        <authorList>
            <person name="Ohm R.A."/>
            <person name="Feau N."/>
            <person name="Henrissat B."/>
            <person name="Schoch C.L."/>
            <person name="Horwitz B.A."/>
            <person name="Barry K.W."/>
            <person name="Condon B.J."/>
            <person name="Copeland A.C."/>
            <person name="Dhillon B."/>
            <person name="Glaser F."/>
            <person name="Hesse C.N."/>
            <person name="Kosti I."/>
            <person name="LaButti K."/>
            <person name="Lindquist E.A."/>
            <person name="Lucas S."/>
            <person name="Salamov A.A."/>
            <person name="Bradshaw R.E."/>
            <person name="Ciuffetti L."/>
            <person name="Hamelin R.C."/>
            <person name="Kema G.H.J."/>
            <person name="Lawrence C."/>
            <person name="Scott J.A."/>
            <person name="Spatafora J.W."/>
            <person name="Turgeon B.G."/>
            <person name="de Wit P.J.G.M."/>
            <person name="Zhong S."/>
            <person name="Goodwin S.B."/>
            <person name="Grigoriev I.V."/>
        </authorList>
    </citation>
    <scope>NUCLEOTIDE SEQUENCE [LARGE SCALE GENOMIC DNA]</scope>
    <source>
        <strain evidence="3">28A</strain>
    </source>
</reference>
<dbReference type="RefSeq" id="XP_008026285.1">
    <property type="nucleotide sequence ID" value="XM_008028094.1"/>
</dbReference>
<dbReference type="GeneID" id="19400881"/>
<protein>
    <submittedName>
        <fullName evidence="2">Uncharacterized protein</fullName>
    </submittedName>
</protein>
<sequence>MRLHEKALEELRTYRAWEQRLRLQMDLLERRAEEAIAVESRELEELEREGVLEFDESDPSINLSPGTWGAFADLPLDYWEPLDSSLVVSGSGGNAPVSGG</sequence>
<dbReference type="AlphaFoldDB" id="R0ILR2"/>